<keyword evidence="3" id="KW-1185">Reference proteome</keyword>
<sequence length="74" mass="8130">MAEQQVGINSDFITLGQFLKWASIADSGLEAKFLVAEGKISVNAEIEKRRGRKLVPGDRVTVAGQTYQITLNNH</sequence>
<dbReference type="Pfam" id="PF13275">
    <property type="entry name" value="S4_2"/>
    <property type="match status" value="1"/>
</dbReference>
<dbReference type="GO" id="GO:0003723">
    <property type="term" value="F:RNA binding"/>
    <property type="evidence" value="ECO:0007669"/>
    <property type="project" value="UniProtKB-KW"/>
</dbReference>
<dbReference type="CDD" id="cd00165">
    <property type="entry name" value="S4"/>
    <property type="match status" value="1"/>
</dbReference>
<evidence type="ECO:0000313" key="2">
    <source>
        <dbReference type="EMBL" id="TCL76334.1"/>
    </source>
</evidence>
<gene>
    <name evidence="2" type="ORF">EDC14_100287</name>
</gene>
<reference evidence="2 3" key="1">
    <citation type="submission" date="2019-03" db="EMBL/GenBank/DDBJ databases">
        <title>Genomic Encyclopedia of Type Strains, Phase IV (KMG-IV): sequencing the most valuable type-strain genomes for metagenomic binning, comparative biology and taxonomic classification.</title>
        <authorList>
            <person name="Goeker M."/>
        </authorList>
    </citation>
    <scope>NUCLEOTIDE SEQUENCE [LARGE SCALE GENOMIC DNA]</scope>
    <source>
        <strain evidence="2 3">LX-B</strain>
    </source>
</reference>
<dbReference type="SUPFAM" id="SSF55174">
    <property type="entry name" value="Alpha-L RNA-binding motif"/>
    <property type="match status" value="1"/>
</dbReference>
<dbReference type="Gene3D" id="3.10.290.10">
    <property type="entry name" value="RNA-binding S4 domain"/>
    <property type="match status" value="1"/>
</dbReference>
<name>A0A4R1SAT1_HYDET</name>
<protein>
    <submittedName>
        <fullName evidence="2">Ribosome-associated protein</fullName>
    </submittedName>
</protein>
<dbReference type="InterPro" id="IPR036986">
    <property type="entry name" value="S4_RNA-bd_sf"/>
</dbReference>
<dbReference type="EMBL" id="SLUN01000002">
    <property type="protein sequence ID" value="TCL76334.1"/>
    <property type="molecule type" value="Genomic_DNA"/>
</dbReference>
<dbReference type="PROSITE" id="PS50889">
    <property type="entry name" value="S4"/>
    <property type="match status" value="1"/>
</dbReference>
<organism evidence="2 3">
    <name type="scientific">Hydrogenispora ethanolica</name>
    <dbReference type="NCBI Taxonomy" id="1082276"/>
    <lineage>
        <taxon>Bacteria</taxon>
        <taxon>Bacillati</taxon>
        <taxon>Bacillota</taxon>
        <taxon>Hydrogenispora</taxon>
    </lineage>
</organism>
<accession>A0A4R1SAT1</accession>
<evidence type="ECO:0000256" key="1">
    <source>
        <dbReference type="PROSITE-ProRule" id="PRU00182"/>
    </source>
</evidence>
<keyword evidence="1" id="KW-0694">RNA-binding</keyword>
<evidence type="ECO:0000313" key="3">
    <source>
        <dbReference type="Proteomes" id="UP000295008"/>
    </source>
</evidence>
<proteinExistence type="predicted"/>
<dbReference type="AlphaFoldDB" id="A0A4R1SAT1"/>
<comment type="caution">
    <text evidence="2">The sequence shown here is derived from an EMBL/GenBank/DDBJ whole genome shotgun (WGS) entry which is preliminary data.</text>
</comment>
<dbReference type="RefSeq" id="WP_243662770.1">
    <property type="nucleotide sequence ID" value="NZ_SLUN01000002.1"/>
</dbReference>
<dbReference type="Proteomes" id="UP000295008">
    <property type="component" value="Unassembled WGS sequence"/>
</dbReference>